<organism evidence="2 3">
    <name type="scientific">Araneus ventricosus</name>
    <name type="common">Orbweaver spider</name>
    <name type="synonym">Epeira ventricosa</name>
    <dbReference type="NCBI Taxonomy" id="182803"/>
    <lineage>
        <taxon>Eukaryota</taxon>
        <taxon>Metazoa</taxon>
        <taxon>Ecdysozoa</taxon>
        <taxon>Arthropoda</taxon>
        <taxon>Chelicerata</taxon>
        <taxon>Arachnida</taxon>
        <taxon>Araneae</taxon>
        <taxon>Araneomorphae</taxon>
        <taxon>Entelegynae</taxon>
        <taxon>Araneoidea</taxon>
        <taxon>Araneidae</taxon>
        <taxon>Araneus</taxon>
    </lineage>
</organism>
<evidence type="ECO:0000313" key="2">
    <source>
        <dbReference type="EMBL" id="GBL89771.1"/>
    </source>
</evidence>
<gene>
    <name evidence="2" type="ORF">AVEN_179560_1</name>
</gene>
<sequence>MDEWRSAYPFGHLRQRLSKRGSFQIVIISRKRTVQTPNIQETVLDLVQNRTPLHAPDAITFWLFKQCGGHEVEETSEDAPQLSGNYDGGSELEKVTKTQN</sequence>
<dbReference type="AlphaFoldDB" id="A0A4Y2BBT2"/>
<reference evidence="2 3" key="1">
    <citation type="journal article" date="2019" name="Sci. Rep.">
        <title>Orb-weaving spider Araneus ventricosus genome elucidates the spidroin gene catalogue.</title>
        <authorList>
            <person name="Kono N."/>
            <person name="Nakamura H."/>
            <person name="Ohtoshi R."/>
            <person name="Moran D.A.P."/>
            <person name="Shinohara A."/>
            <person name="Yoshida Y."/>
            <person name="Fujiwara M."/>
            <person name="Mori M."/>
            <person name="Tomita M."/>
            <person name="Arakawa K."/>
        </authorList>
    </citation>
    <scope>NUCLEOTIDE SEQUENCE [LARGE SCALE GENOMIC DNA]</scope>
</reference>
<feature type="compositionally biased region" description="Basic and acidic residues" evidence="1">
    <location>
        <begin position="91"/>
        <end position="100"/>
    </location>
</feature>
<evidence type="ECO:0000313" key="3">
    <source>
        <dbReference type="Proteomes" id="UP000499080"/>
    </source>
</evidence>
<dbReference type="Proteomes" id="UP000499080">
    <property type="component" value="Unassembled WGS sequence"/>
</dbReference>
<accession>A0A4Y2BBT2</accession>
<evidence type="ECO:0000256" key="1">
    <source>
        <dbReference type="SAM" id="MobiDB-lite"/>
    </source>
</evidence>
<protein>
    <submittedName>
        <fullName evidence="2">Uncharacterized protein</fullName>
    </submittedName>
</protein>
<comment type="caution">
    <text evidence="2">The sequence shown here is derived from an EMBL/GenBank/DDBJ whole genome shotgun (WGS) entry which is preliminary data.</text>
</comment>
<name>A0A4Y2BBT2_ARAVE</name>
<dbReference type="EMBL" id="BGPR01000067">
    <property type="protein sequence ID" value="GBL89771.1"/>
    <property type="molecule type" value="Genomic_DNA"/>
</dbReference>
<keyword evidence="3" id="KW-1185">Reference proteome</keyword>
<proteinExistence type="predicted"/>
<feature type="region of interest" description="Disordered" evidence="1">
    <location>
        <begin position="73"/>
        <end position="100"/>
    </location>
</feature>